<proteinExistence type="predicted"/>
<sequence>MGEIGVGAGKSAECDLEDSVNLLGNELELQPYPLGKLFIGELHAELNEFDDPNVSFLGCQLAKDIATALNTVEENFFDSIATHHPPNPYTWLLRDLRRFFDEVALRSNAVVCLWEP</sequence>
<evidence type="ECO:0000313" key="2">
    <source>
        <dbReference type="Proteomes" id="UP000280434"/>
    </source>
</evidence>
<accession>A0A494XCU9</accession>
<evidence type="ECO:0000313" key="1">
    <source>
        <dbReference type="EMBL" id="RKP46346.1"/>
    </source>
</evidence>
<protein>
    <recommendedName>
        <fullName evidence="3">DUF1877 family protein</fullName>
    </recommendedName>
</protein>
<organism evidence="1 2">
    <name type="scientific">Trinickia fusca</name>
    <dbReference type="NCBI Taxonomy" id="2419777"/>
    <lineage>
        <taxon>Bacteria</taxon>
        <taxon>Pseudomonadati</taxon>
        <taxon>Pseudomonadota</taxon>
        <taxon>Betaproteobacteria</taxon>
        <taxon>Burkholderiales</taxon>
        <taxon>Burkholderiaceae</taxon>
        <taxon>Trinickia</taxon>
    </lineage>
</organism>
<dbReference type="Proteomes" id="UP000280434">
    <property type="component" value="Unassembled WGS sequence"/>
</dbReference>
<comment type="caution">
    <text evidence="1">The sequence shown here is derived from an EMBL/GenBank/DDBJ whole genome shotgun (WGS) entry which is preliminary data.</text>
</comment>
<evidence type="ECO:0008006" key="3">
    <source>
        <dbReference type="Google" id="ProtNLM"/>
    </source>
</evidence>
<name>A0A494XCU9_9BURK</name>
<keyword evidence="2" id="KW-1185">Reference proteome</keyword>
<dbReference type="AlphaFoldDB" id="A0A494XCU9"/>
<reference evidence="1 2" key="1">
    <citation type="submission" date="2018-10" db="EMBL/GenBank/DDBJ databases">
        <title>Paraburkholderia sp. 7MK8-2, isolated from soil.</title>
        <authorList>
            <person name="Gao Z.-H."/>
            <person name="Qiu L.-H."/>
        </authorList>
    </citation>
    <scope>NUCLEOTIDE SEQUENCE [LARGE SCALE GENOMIC DNA]</scope>
    <source>
        <strain evidence="1 2">7MK8-2</strain>
    </source>
</reference>
<dbReference type="EMBL" id="RBZV01000007">
    <property type="protein sequence ID" value="RKP46346.1"/>
    <property type="molecule type" value="Genomic_DNA"/>
</dbReference>
<gene>
    <name evidence="1" type="ORF">D7S89_17030</name>
</gene>